<dbReference type="InterPro" id="IPR001610">
    <property type="entry name" value="PAC"/>
</dbReference>
<dbReference type="PANTHER" id="PTHR47429:SF2">
    <property type="entry name" value="PROTEIN TWIN LOV 1"/>
    <property type="match status" value="1"/>
</dbReference>
<organism evidence="8 9">
    <name type="scientific">Halomicrobium zhouii</name>
    <dbReference type="NCBI Taxonomy" id="767519"/>
    <lineage>
        <taxon>Archaea</taxon>
        <taxon>Methanobacteriati</taxon>
        <taxon>Methanobacteriota</taxon>
        <taxon>Stenosarchaea group</taxon>
        <taxon>Halobacteria</taxon>
        <taxon>Halobacteriales</taxon>
        <taxon>Haloarculaceae</taxon>
        <taxon>Halomicrobium</taxon>
    </lineage>
</organism>
<dbReference type="SUPFAM" id="SSF55781">
    <property type="entry name" value="GAF domain-like"/>
    <property type="match status" value="1"/>
</dbReference>
<dbReference type="RefSeq" id="WP_089816774.1">
    <property type="nucleotide sequence ID" value="NZ_FOZK01000002.1"/>
</dbReference>
<evidence type="ECO:0000256" key="1">
    <source>
        <dbReference type="ARBA" id="ARBA00022630"/>
    </source>
</evidence>
<keyword evidence="1" id="KW-0285">Flavoprotein</keyword>
<dbReference type="CDD" id="cd00130">
    <property type="entry name" value="PAS"/>
    <property type="match status" value="1"/>
</dbReference>
<dbReference type="SMART" id="SM00091">
    <property type="entry name" value="PAS"/>
    <property type="match status" value="1"/>
</dbReference>
<dbReference type="InterPro" id="IPR000700">
    <property type="entry name" value="PAS-assoc_C"/>
</dbReference>
<keyword evidence="3" id="KW-0157">Chromophore</keyword>
<dbReference type="InterPro" id="IPR007050">
    <property type="entry name" value="HTH_bacterioopsin"/>
</dbReference>
<dbReference type="SUPFAM" id="SSF55785">
    <property type="entry name" value="PYP-like sensor domain (PAS domain)"/>
    <property type="match status" value="1"/>
</dbReference>
<dbReference type="SMART" id="SM00086">
    <property type="entry name" value="PAC"/>
    <property type="match status" value="1"/>
</dbReference>
<reference evidence="8 9" key="1">
    <citation type="submission" date="2016-10" db="EMBL/GenBank/DDBJ databases">
        <authorList>
            <person name="de Groot N.N."/>
        </authorList>
    </citation>
    <scope>NUCLEOTIDE SEQUENCE [LARGE SCALE GENOMIC DNA]</scope>
    <source>
        <strain evidence="8 9">CGMCC 1.10457</strain>
    </source>
</reference>
<dbReference type="Proteomes" id="UP000199062">
    <property type="component" value="Unassembled WGS sequence"/>
</dbReference>
<dbReference type="InterPro" id="IPR029016">
    <property type="entry name" value="GAF-like_dom_sf"/>
</dbReference>
<name>A0A1I6LC23_9EURY</name>
<evidence type="ECO:0000313" key="9">
    <source>
        <dbReference type="Proteomes" id="UP000199062"/>
    </source>
</evidence>
<keyword evidence="4" id="KW-0805">Transcription regulation</keyword>
<feature type="domain" description="PAS" evidence="6">
    <location>
        <begin position="15"/>
        <end position="83"/>
    </location>
</feature>
<dbReference type="InterPro" id="IPR031803">
    <property type="entry name" value="BAT_GAF/HTH-assoc"/>
</dbReference>
<dbReference type="PROSITE" id="PS50112">
    <property type="entry name" value="PAS"/>
    <property type="match status" value="1"/>
</dbReference>
<gene>
    <name evidence="8" type="ORF">SAMN05216559_2431</name>
</gene>
<dbReference type="Pfam" id="PF13426">
    <property type="entry name" value="PAS_9"/>
    <property type="match status" value="1"/>
</dbReference>
<accession>A0A1I6LC23</accession>
<dbReference type="NCBIfam" id="TIGR00229">
    <property type="entry name" value="sensory_box"/>
    <property type="match status" value="1"/>
</dbReference>
<dbReference type="AlphaFoldDB" id="A0A1I6LC23"/>
<feature type="domain" description="PAC" evidence="7">
    <location>
        <begin position="86"/>
        <end position="138"/>
    </location>
</feature>
<dbReference type="InterPro" id="IPR035965">
    <property type="entry name" value="PAS-like_dom_sf"/>
</dbReference>
<dbReference type="Gene3D" id="3.30.450.20">
    <property type="entry name" value="PAS domain"/>
    <property type="match status" value="1"/>
</dbReference>
<evidence type="ECO:0000256" key="5">
    <source>
        <dbReference type="ARBA" id="ARBA00023163"/>
    </source>
</evidence>
<dbReference type="Pfam" id="PF04967">
    <property type="entry name" value="HTH_10"/>
    <property type="match status" value="1"/>
</dbReference>
<evidence type="ECO:0000259" key="7">
    <source>
        <dbReference type="PROSITE" id="PS50113"/>
    </source>
</evidence>
<dbReference type="PANTHER" id="PTHR47429">
    <property type="entry name" value="PROTEIN TWIN LOV 1"/>
    <property type="match status" value="1"/>
</dbReference>
<evidence type="ECO:0000256" key="4">
    <source>
        <dbReference type="ARBA" id="ARBA00023015"/>
    </source>
</evidence>
<sequence length="525" mass="57283">MSEPEAPAVSFPLKERAMDEAPVGITITDATRPDNPLIYVNEAFERVTGYPREEVLGRNCRLLQGPETREEPVGKLREAVDAGESVTVELRNYRRDGEEFWNEVTIAPIEGADGEPVNFVGFQNDVTRRKEAELALEDERERLDVVFQRVERLLDAVTTAIIAPTSRGDLERAVCEGLVEAGPYEATWIGTVDAAGESISVSSTTGDHPWLPEGDVPIDTDHPAAVACREGTIQGLHGLSDGNGGTGDDGQQIAVPLRHGDSEYGVITLVAPAGLRVDEREATVLTALGRAIAAALSAVETRRILVADDVVDVELSVRDDDLFFVRISEQVDCRLTYEGAVADADVPSLYFTATGTSADVILEAAADCPDVVAVSTVIEDGEQHLLEFELGRDPLVGRLAAFGAETRSIVAEDGEASVEFTLPAGADLRSLVERVREEYPDTELRSTAHRERPPETKQEFFTRVETALTDRQLAALQTAFVGGFFDRPRRATGDELAASMDLTRSTFHQHLRVAQRKLLAEFFER</sequence>
<evidence type="ECO:0000256" key="2">
    <source>
        <dbReference type="ARBA" id="ARBA00022643"/>
    </source>
</evidence>
<evidence type="ECO:0000259" key="6">
    <source>
        <dbReference type="PROSITE" id="PS50112"/>
    </source>
</evidence>
<proteinExistence type="predicted"/>
<dbReference type="EMBL" id="FOZK01000002">
    <property type="protein sequence ID" value="SFS00977.1"/>
    <property type="molecule type" value="Genomic_DNA"/>
</dbReference>
<protein>
    <submittedName>
        <fullName evidence="8">PAS domain S-box-containing protein</fullName>
    </submittedName>
</protein>
<dbReference type="Gene3D" id="3.30.450.40">
    <property type="match status" value="1"/>
</dbReference>
<dbReference type="STRING" id="767519.SAMN05216559_2431"/>
<evidence type="ECO:0000256" key="3">
    <source>
        <dbReference type="ARBA" id="ARBA00022991"/>
    </source>
</evidence>
<dbReference type="InterPro" id="IPR000014">
    <property type="entry name" value="PAS"/>
</dbReference>
<keyword evidence="2" id="KW-0288">FMN</keyword>
<dbReference type="OrthoDB" id="106505at2157"/>
<evidence type="ECO:0000313" key="8">
    <source>
        <dbReference type="EMBL" id="SFS00977.1"/>
    </source>
</evidence>
<dbReference type="PROSITE" id="PS50113">
    <property type="entry name" value="PAC"/>
    <property type="match status" value="1"/>
</dbReference>
<keyword evidence="9" id="KW-1185">Reference proteome</keyword>
<dbReference type="Pfam" id="PF15915">
    <property type="entry name" value="BAT"/>
    <property type="match status" value="1"/>
</dbReference>
<keyword evidence="5" id="KW-0804">Transcription</keyword>